<dbReference type="GO" id="GO:0015297">
    <property type="term" value="F:antiporter activity"/>
    <property type="evidence" value="ECO:0007669"/>
    <property type="project" value="InterPro"/>
</dbReference>
<evidence type="ECO:0000313" key="9">
    <source>
        <dbReference type="Proteomes" id="UP000825729"/>
    </source>
</evidence>
<accession>A0AAV7EC85</accession>
<evidence type="ECO:0000256" key="2">
    <source>
        <dbReference type="ARBA" id="ARBA00010199"/>
    </source>
</evidence>
<dbReference type="Pfam" id="PF01554">
    <property type="entry name" value="MatE"/>
    <property type="match status" value="2"/>
</dbReference>
<keyword evidence="4 6" id="KW-1133">Transmembrane helix</keyword>
<dbReference type="CDD" id="cd13136">
    <property type="entry name" value="MATE_DinF_like"/>
    <property type="match status" value="1"/>
</dbReference>
<dbReference type="InterPro" id="IPR044644">
    <property type="entry name" value="DinF-like"/>
</dbReference>
<evidence type="ECO:0000256" key="5">
    <source>
        <dbReference type="ARBA" id="ARBA00023136"/>
    </source>
</evidence>
<organism evidence="8 9">
    <name type="scientific">Aristolochia fimbriata</name>
    <name type="common">White veined hardy Dutchman's pipe vine</name>
    <dbReference type="NCBI Taxonomy" id="158543"/>
    <lineage>
        <taxon>Eukaryota</taxon>
        <taxon>Viridiplantae</taxon>
        <taxon>Streptophyta</taxon>
        <taxon>Embryophyta</taxon>
        <taxon>Tracheophyta</taxon>
        <taxon>Spermatophyta</taxon>
        <taxon>Magnoliopsida</taxon>
        <taxon>Magnoliidae</taxon>
        <taxon>Piperales</taxon>
        <taxon>Aristolochiaceae</taxon>
        <taxon>Aristolochia</taxon>
    </lineage>
</organism>
<feature type="region of interest" description="Disordered" evidence="7">
    <location>
        <begin position="48"/>
        <end position="67"/>
    </location>
</feature>
<feature type="transmembrane region" description="Helical" evidence="6">
    <location>
        <begin position="124"/>
        <end position="145"/>
    </location>
</feature>
<evidence type="ECO:0000256" key="6">
    <source>
        <dbReference type="RuleBase" id="RU004914"/>
    </source>
</evidence>
<dbReference type="Proteomes" id="UP000825729">
    <property type="component" value="Unassembled WGS sequence"/>
</dbReference>
<reference evidence="8 9" key="1">
    <citation type="submission" date="2021-07" db="EMBL/GenBank/DDBJ databases">
        <title>The Aristolochia fimbriata genome: insights into angiosperm evolution, floral development and chemical biosynthesis.</title>
        <authorList>
            <person name="Jiao Y."/>
        </authorList>
    </citation>
    <scope>NUCLEOTIDE SEQUENCE [LARGE SCALE GENOMIC DNA]</scope>
    <source>
        <strain evidence="8">IBCAS-2021</strain>
        <tissue evidence="8">Leaf</tissue>
    </source>
</reference>
<comment type="subcellular location">
    <subcellularLocation>
        <location evidence="1">Membrane</location>
        <topology evidence="1">Multi-pass membrane protein</topology>
    </subcellularLocation>
</comment>
<dbReference type="PANTHER" id="PTHR42893:SF46">
    <property type="entry name" value="PROTEIN DETOXIFICATION 44, CHLOROPLASTIC"/>
    <property type="match status" value="1"/>
</dbReference>
<feature type="transmembrane region" description="Helical" evidence="6">
    <location>
        <begin position="237"/>
        <end position="257"/>
    </location>
</feature>
<comment type="similarity">
    <text evidence="2 6">Belongs to the multi antimicrobial extrusion (MATE) (TC 2.A.66.1) family.</text>
</comment>
<feature type="transmembrane region" description="Helical" evidence="6">
    <location>
        <begin position="278"/>
        <end position="298"/>
    </location>
</feature>
<dbReference type="EMBL" id="JAINDJ010000006">
    <property type="protein sequence ID" value="KAG9445451.1"/>
    <property type="molecule type" value="Genomic_DNA"/>
</dbReference>
<feature type="transmembrane region" description="Helical" evidence="6">
    <location>
        <begin position="196"/>
        <end position="217"/>
    </location>
</feature>
<feature type="transmembrane region" description="Helical" evidence="6">
    <location>
        <begin position="337"/>
        <end position="356"/>
    </location>
</feature>
<feature type="transmembrane region" description="Helical" evidence="6">
    <location>
        <begin position="453"/>
        <end position="475"/>
    </location>
</feature>
<dbReference type="InterPro" id="IPR002528">
    <property type="entry name" value="MATE_fam"/>
</dbReference>
<name>A0AAV7EC85_ARIFI</name>
<feature type="transmembrane region" description="Helical" evidence="6">
    <location>
        <begin position="482"/>
        <end position="502"/>
    </location>
</feature>
<dbReference type="PANTHER" id="PTHR42893">
    <property type="entry name" value="PROTEIN DETOXIFICATION 44, CHLOROPLASTIC-RELATED"/>
    <property type="match status" value="1"/>
</dbReference>
<evidence type="ECO:0000313" key="8">
    <source>
        <dbReference type="EMBL" id="KAG9445451.1"/>
    </source>
</evidence>
<dbReference type="GO" id="GO:0042910">
    <property type="term" value="F:xenobiotic transmembrane transporter activity"/>
    <property type="evidence" value="ECO:0007669"/>
    <property type="project" value="InterPro"/>
</dbReference>
<dbReference type="AlphaFoldDB" id="A0AAV7EC85"/>
<gene>
    <name evidence="8" type="ORF">H6P81_016791</name>
</gene>
<evidence type="ECO:0000256" key="1">
    <source>
        <dbReference type="ARBA" id="ARBA00004141"/>
    </source>
</evidence>
<evidence type="ECO:0000256" key="3">
    <source>
        <dbReference type="ARBA" id="ARBA00022692"/>
    </source>
</evidence>
<proteinExistence type="inferred from homology"/>
<comment type="caution">
    <text evidence="8">The sequence shown here is derived from an EMBL/GenBank/DDBJ whole genome shotgun (WGS) entry which is preliminary data.</text>
</comment>
<dbReference type="NCBIfam" id="TIGR00797">
    <property type="entry name" value="matE"/>
    <property type="match status" value="1"/>
</dbReference>
<feature type="transmembrane region" description="Helical" evidence="6">
    <location>
        <begin position="304"/>
        <end position="325"/>
    </location>
</feature>
<evidence type="ECO:0000256" key="7">
    <source>
        <dbReference type="SAM" id="MobiDB-lite"/>
    </source>
</evidence>
<sequence>MAVAASYTIPCFYSIPGSRASPVAYLCSRPKLSFSNRVVSRCLSQKTPVGTENADNDPVTNPEPPVRKKKLESSGFFSEPIYHLFWNEGWRFDELALEILAIALPAALALAADPIASLVDSAFVGHLGSVELAAVGVSISVFNLVSKLFNVPLLNITTSFVAEEQTLVQDGNKNAFQIATGVNEGKKLLPAVSTSLALATAIGIAELLVLYAGSGSLMNVMGITVDSPMRAPAEQFLALRAFGAPPLVIALAVQGTFRGFKDTKTPLYAVGIGNLLNTILDLILIFLCGLGVSGAAVATVISEYVIAFILLWELNLKVVLVLPMIDLVGGVGRFVKSGFFLTGRSIAVLATMTFATSMAARLGPIPMAGHQICLQVWLAVSLLNDALALAGQALLAAAFAQGDYKQGRHVICKVLQIGVVTGVALAIIMFVGFGPFSSIFSNDPDVLKTALSGIMFVAGSQPINALAFVIDGFYYGLSDFEYAAYSMIFAGLISSLFMLVAAPLFGLAGIWTGLILFMTMRVLAGFQRFGAKDGPWKLIWSDTEKRVTEE</sequence>
<protein>
    <recommendedName>
        <fullName evidence="6">Protein DETOXIFICATION</fullName>
    </recommendedName>
    <alternativeName>
        <fullName evidence="6">Multidrug and toxic compound extrusion protein</fullName>
    </alternativeName>
</protein>
<dbReference type="GO" id="GO:0016020">
    <property type="term" value="C:membrane"/>
    <property type="evidence" value="ECO:0007669"/>
    <property type="project" value="UniProtKB-SubCell"/>
</dbReference>
<keyword evidence="3 6" id="KW-0812">Transmembrane</keyword>
<feature type="transmembrane region" description="Helical" evidence="6">
    <location>
        <begin position="95"/>
        <end position="112"/>
    </location>
</feature>
<evidence type="ECO:0000256" key="4">
    <source>
        <dbReference type="ARBA" id="ARBA00022989"/>
    </source>
</evidence>
<feature type="transmembrane region" description="Helical" evidence="6">
    <location>
        <begin position="376"/>
        <end position="398"/>
    </location>
</feature>
<keyword evidence="5 6" id="KW-0472">Membrane</keyword>
<feature type="transmembrane region" description="Helical" evidence="6">
    <location>
        <begin position="410"/>
        <end position="433"/>
    </location>
</feature>
<keyword evidence="9" id="KW-1185">Reference proteome</keyword>